<dbReference type="PROSITE" id="PS52050">
    <property type="entry name" value="WYL"/>
    <property type="match status" value="1"/>
</dbReference>
<protein>
    <submittedName>
        <fullName evidence="4">Putative DNA-binding transcriptional regulator YafY</fullName>
    </submittedName>
</protein>
<dbReference type="PANTHER" id="PTHR34580:SF1">
    <property type="entry name" value="PROTEIN PAFC"/>
    <property type="match status" value="1"/>
</dbReference>
<dbReference type="AlphaFoldDB" id="A0A2T0JZ93"/>
<dbReference type="PANTHER" id="PTHR34580">
    <property type="match status" value="1"/>
</dbReference>
<evidence type="ECO:0000256" key="2">
    <source>
        <dbReference type="ARBA" id="ARBA00023163"/>
    </source>
</evidence>
<dbReference type="EMBL" id="PVMZ01000023">
    <property type="protein sequence ID" value="PRX14656.1"/>
    <property type="molecule type" value="Genomic_DNA"/>
</dbReference>
<keyword evidence="1" id="KW-0805">Transcription regulation</keyword>
<evidence type="ECO:0000256" key="1">
    <source>
        <dbReference type="ARBA" id="ARBA00023015"/>
    </source>
</evidence>
<keyword evidence="4" id="KW-0238">DNA-binding</keyword>
<dbReference type="Gene3D" id="1.10.10.10">
    <property type="entry name" value="Winged helix-like DNA-binding domain superfamily/Winged helix DNA-binding domain"/>
    <property type="match status" value="1"/>
</dbReference>
<dbReference type="InterPro" id="IPR026881">
    <property type="entry name" value="WYL_dom"/>
</dbReference>
<dbReference type="InterPro" id="IPR001034">
    <property type="entry name" value="DeoR_HTH"/>
</dbReference>
<evidence type="ECO:0000313" key="4">
    <source>
        <dbReference type="EMBL" id="PRX14656.1"/>
    </source>
</evidence>
<dbReference type="SUPFAM" id="SSF46785">
    <property type="entry name" value="Winged helix' DNA-binding domain"/>
    <property type="match status" value="1"/>
</dbReference>
<name>A0A2T0JZ93_9ACTN</name>
<reference evidence="4 5" key="1">
    <citation type="submission" date="2018-03" db="EMBL/GenBank/DDBJ databases">
        <title>Genomic Encyclopedia of Archaeal and Bacterial Type Strains, Phase II (KMG-II): from individual species to whole genera.</title>
        <authorList>
            <person name="Goeker M."/>
        </authorList>
    </citation>
    <scope>NUCLEOTIDE SEQUENCE [LARGE SCALE GENOMIC DNA]</scope>
    <source>
        <strain evidence="4 5">DSM 43146</strain>
    </source>
</reference>
<organism evidence="4 5">
    <name type="scientific">Actinoplanes italicus</name>
    <dbReference type="NCBI Taxonomy" id="113567"/>
    <lineage>
        <taxon>Bacteria</taxon>
        <taxon>Bacillati</taxon>
        <taxon>Actinomycetota</taxon>
        <taxon>Actinomycetes</taxon>
        <taxon>Micromonosporales</taxon>
        <taxon>Micromonosporaceae</taxon>
        <taxon>Actinoplanes</taxon>
    </lineage>
</organism>
<dbReference type="Pfam" id="PF25583">
    <property type="entry name" value="WCX"/>
    <property type="match status" value="1"/>
</dbReference>
<gene>
    <name evidence="4" type="ORF">CLV67_12340</name>
</gene>
<evidence type="ECO:0000313" key="5">
    <source>
        <dbReference type="Proteomes" id="UP000239415"/>
    </source>
</evidence>
<comment type="caution">
    <text evidence="4">The sequence shown here is derived from an EMBL/GenBank/DDBJ whole genome shotgun (WGS) entry which is preliminary data.</text>
</comment>
<proteinExistence type="predicted"/>
<dbReference type="GO" id="GO:0003700">
    <property type="term" value="F:DNA-binding transcription factor activity"/>
    <property type="evidence" value="ECO:0007669"/>
    <property type="project" value="InterPro"/>
</dbReference>
<dbReference type="PIRSF" id="PIRSF016838">
    <property type="entry name" value="PafC"/>
    <property type="match status" value="1"/>
</dbReference>
<dbReference type="Pfam" id="PF13280">
    <property type="entry name" value="WYL"/>
    <property type="match status" value="1"/>
</dbReference>
<evidence type="ECO:0000259" key="3">
    <source>
        <dbReference type="PROSITE" id="PS51000"/>
    </source>
</evidence>
<feature type="domain" description="HTH deoR-type" evidence="3">
    <location>
        <begin position="17"/>
        <end position="72"/>
    </location>
</feature>
<dbReference type="Pfam" id="PF08279">
    <property type="entry name" value="HTH_11"/>
    <property type="match status" value="1"/>
</dbReference>
<dbReference type="InterPro" id="IPR057727">
    <property type="entry name" value="WCX_dom"/>
</dbReference>
<dbReference type="InterPro" id="IPR036390">
    <property type="entry name" value="WH_DNA-bd_sf"/>
</dbReference>
<dbReference type="InterPro" id="IPR013196">
    <property type="entry name" value="HTH_11"/>
</dbReference>
<accession>A0A2T0JZ93</accession>
<dbReference type="GO" id="GO:0003677">
    <property type="term" value="F:DNA binding"/>
    <property type="evidence" value="ECO:0007669"/>
    <property type="project" value="UniProtKB-KW"/>
</dbReference>
<sequence>MTLPAMTDILWQSSRMRASRLLSVVLLLQDRGRLTAQQIAAELDVSVRTVYRDIEALGEAGVPVYAELGANGGYQLVDGYRTRLTGLTPQEAGTIFLAGIPDAAAELGLGAVLTTAELKLRAALPARLSRHVDEIRDRFHLDAAGWFRETETHPHLAALAAAVWNRRRARMRYLRWRAPREVERDIEPLGIVLKAGVWYFLARVDASVTGAGKEIRTYRVATILDLAVLDETFERPDGFDLAAVWAEWAADFERRLHRDEATVRLSPAGLDRIPYLMTRAMARNVRDTVGEPDPDGWTTVTLPIESVRHAHADFLRLGEDIQVLGPPELVDMMRASITEMIKFYS</sequence>
<dbReference type="InterPro" id="IPR036388">
    <property type="entry name" value="WH-like_DNA-bd_sf"/>
</dbReference>
<keyword evidence="2" id="KW-0804">Transcription</keyword>
<dbReference type="InterPro" id="IPR051534">
    <property type="entry name" value="CBASS_pafABC_assoc_protein"/>
</dbReference>
<dbReference type="Proteomes" id="UP000239415">
    <property type="component" value="Unassembled WGS sequence"/>
</dbReference>
<dbReference type="PROSITE" id="PS51000">
    <property type="entry name" value="HTH_DEOR_2"/>
    <property type="match status" value="1"/>
</dbReference>
<dbReference type="InterPro" id="IPR028349">
    <property type="entry name" value="PafC-like"/>
</dbReference>
<keyword evidence="5" id="KW-1185">Reference proteome</keyword>